<dbReference type="OrthoDB" id="1645614at2"/>
<feature type="transmembrane region" description="Helical" evidence="1">
    <location>
        <begin position="328"/>
        <end position="350"/>
    </location>
</feature>
<evidence type="ECO:0000313" key="4">
    <source>
        <dbReference type="Proteomes" id="UP000266177"/>
    </source>
</evidence>
<evidence type="ECO:0000313" key="3">
    <source>
        <dbReference type="EMBL" id="RJG20680.1"/>
    </source>
</evidence>
<dbReference type="Proteomes" id="UP000266177">
    <property type="component" value="Unassembled WGS sequence"/>
</dbReference>
<feature type="domain" description="Nucleoside transporter/FeoB GTPase Gate" evidence="2">
    <location>
        <begin position="47"/>
        <end position="146"/>
    </location>
</feature>
<keyword evidence="1" id="KW-1133">Transmembrane helix</keyword>
<gene>
    <name evidence="3" type="primary">ylbJ</name>
    <name evidence="3" type="ORF">DQX05_24285</name>
</gene>
<dbReference type="InterPro" id="IPR014226">
    <property type="entry name" value="Spore_IM_YlbJ"/>
</dbReference>
<protein>
    <submittedName>
        <fullName evidence="3">Sporulation integral membrane protein YlbJ</fullName>
    </submittedName>
</protein>
<reference evidence="3 4" key="1">
    <citation type="submission" date="2018-09" db="EMBL/GenBank/DDBJ databases">
        <title>Paenibacillus SK2017-BO5.</title>
        <authorList>
            <person name="Piskunova J.V."/>
            <person name="Dubiley S.A."/>
            <person name="Severinov K.V."/>
        </authorList>
    </citation>
    <scope>NUCLEOTIDE SEQUENCE [LARGE SCALE GENOMIC DNA]</scope>
    <source>
        <strain evidence="3 4">BO5</strain>
    </source>
</reference>
<feature type="transmembrane region" description="Helical" evidence="1">
    <location>
        <begin position="134"/>
        <end position="160"/>
    </location>
</feature>
<name>A0A3A3GB60_PANTH</name>
<evidence type="ECO:0000259" key="2">
    <source>
        <dbReference type="Pfam" id="PF07670"/>
    </source>
</evidence>
<dbReference type="EMBL" id="QYZD01000032">
    <property type="protein sequence ID" value="RJG20680.1"/>
    <property type="molecule type" value="Genomic_DNA"/>
</dbReference>
<sequence length="412" mass="44380">MNRRTSRILLMLLIAGVLSAFAALMAIYPSAALSSAVRGLSIWWDVLFPSLLPFFIISEALLGFGIVHFIGALLDPVMRPLFRVPGIGGFVVAMGYASGYPVGAKLTTRLRADRLVTREEGERLIAFTSTSDPIFLIGAVAVGFFGNAGLALILAVAHYGAGLTIGILMRCHAPASPMTPSQGDMRQFDTPLFRRAFRAMHRARQQDGRPLGTLLREAIGSSLRLMTVVGGLVVFFSVLMELLACIGVMNMIDRLLQSVLALFHLSPALAPAFSGGLFEVTLGAKGAGAANVAGLRSQVVAAAWILSWAGLSVHAQIASIMNECDMRYLPFLAARVLHSLLAAAAAYFLFPLLAPYAEEAAVWIPSQVWAQAYSPWETAWHSLRGGIWTLLTVCCLLLAASLLIVAWRRLRT</sequence>
<feature type="transmembrane region" description="Helical" evidence="1">
    <location>
        <begin position="81"/>
        <end position="100"/>
    </location>
</feature>
<dbReference type="AlphaFoldDB" id="A0A3A3GB60"/>
<feature type="transmembrane region" description="Helical" evidence="1">
    <location>
        <begin position="386"/>
        <end position="407"/>
    </location>
</feature>
<organism evidence="3 4">
    <name type="scientific">Paenibacillus thiaminolyticus</name>
    <name type="common">Bacillus thiaminolyticus</name>
    <dbReference type="NCBI Taxonomy" id="49283"/>
    <lineage>
        <taxon>Bacteria</taxon>
        <taxon>Bacillati</taxon>
        <taxon>Bacillota</taxon>
        <taxon>Bacilli</taxon>
        <taxon>Bacillales</taxon>
        <taxon>Paenibacillaceae</taxon>
        <taxon>Paenibacillus</taxon>
    </lineage>
</organism>
<accession>A0A3A3GB60</accession>
<dbReference type="RefSeq" id="WP_119795940.1">
    <property type="nucleotide sequence ID" value="NZ_QYZD01000032.1"/>
</dbReference>
<comment type="caution">
    <text evidence="3">The sequence shown here is derived from an EMBL/GenBank/DDBJ whole genome shotgun (WGS) entry which is preliminary data.</text>
</comment>
<dbReference type="Pfam" id="PF07670">
    <property type="entry name" value="Gate"/>
    <property type="match status" value="1"/>
</dbReference>
<dbReference type="InterPro" id="IPR011642">
    <property type="entry name" value="Gate_dom"/>
</dbReference>
<proteinExistence type="predicted"/>
<keyword evidence="1" id="KW-0472">Membrane</keyword>
<feature type="transmembrane region" description="Helical" evidence="1">
    <location>
        <begin position="225"/>
        <end position="252"/>
    </location>
</feature>
<keyword evidence="1" id="KW-0812">Transmembrane</keyword>
<evidence type="ECO:0000256" key="1">
    <source>
        <dbReference type="SAM" id="Phobius"/>
    </source>
</evidence>
<dbReference type="NCBIfam" id="TIGR02871">
    <property type="entry name" value="spore_ylbJ"/>
    <property type="match status" value="1"/>
</dbReference>
<feature type="transmembrane region" description="Helical" evidence="1">
    <location>
        <begin position="52"/>
        <end position="74"/>
    </location>
</feature>